<dbReference type="InterPro" id="IPR010918">
    <property type="entry name" value="PurM-like_C_dom"/>
</dbReference>
<dbReference type="GO" id="GO:0016747">
    <property type="term" value="F:acyltransferase activity, transferring groups other than amino-acyl groups"/>
    <property type="evidence" value="ECO:0007669"/>
    <property type="project" value="InterPro"/>
</dbReference>
<evidence type="ECO:0000313" key="2">
    <source>
        <dbReference type="EMBL" id="GAC66973.1"/>
    </source>
</evidence>
<dbReference type="InterPro" id="IPR016181">
    <property type="entry name" value="Acyl_CoA_acyltransferase"/>
</dbReference>
<dbReference type="SUPFAM" id="SSF56042">
    <property type="entry name" value="PurM C-terminal domain-like"/>
    <property type="match status" value="1"/>
</dbReference>
<organism evidence="2 3">
    <name type="scientific">Gordonia soli NBRC 108243</name>
    <dbReference type="NCBI Taxonomy" id="1223545"/>
    <lineage>
        <taxon>Bacteria</taxon>
        <taxon>Bacillati</taxon>
        <taxon>Actinomycetota</taxon>
        <taxon>Actinomycetes</taxon>
        <taxon>Mycobacteriales</taxon>
        <taxon>Gordoniaceae</taxon>
        <taxon>Gordonia</taxon>
    </lineage>
</organism>
<dbReference type="Proteomes" id="UP000011666">
    <property type="component" value="Unassembled WGS sequence"/>
</dbReference>
<dbReference type="eggNOG" id="COG2144">
    <property type="taxonomic scope" value="Bacteria"/>
</dbReference>
<dbReference type="RefSeq" id="WP_007617702.1">
    <property type="nucleotide sequence ID" value="NZ_BANX01000005.1"/>
</dbReference>
<proteinExistence type="predicted"/>
<dbReference type="SUPFAM" id="SSF55729">
    <property type="entry name" value="Acyl-CoA N-acyltransferases (Nat)"/>
    <property type="match status" value="1"/>
</dbReference>
<dbReference type="Pfam" id="PF00583">
    <property type="entry name" value="Acetyltransf_1"/>
    <property type="match status" value="1"/>
</dbReference>
<dbReference type="InterPro" id="IPR023911">
    <property type="entry name" value="MSMEG_0567/sll0787_C"/>
</dbReference>
<name>M0QEF6_9ACTN</name>
<dbReference type="Gene3D" id="3.90.650.10">
    <property type="entry name" value="PurM-like C-terminal domain"/>
    <property type="match status" value="1"/>
</dbReference>
<dbReference type="InterPro" id="IPR036921">
    <property type="entry name" value="PurM-like_N_sf"/>
</dbReference>
<dbReference type="Gene3D" id="3.40.630.30">
    <property type="match status" value="1"/>
</dbReference>
<dbReference type="PANTHER" id="PTHR30270">
    <property type="entry name" value="THIAMINE-MONOPHOSPHATE KINASE"/>
    <property type="match status" value="1"/>
</dbReference>
<sequence length="481" mass="50245">MLDGSRNPAPVVTPTLLADDLSILAGVRREPMTPYLIRVAESCREIAAYHRLRHAEFVERQQLFVDTDCDDVDLDERCVVLVAVSADGDVLGGVRLAPVLDVDLGWWTGSRLVVGRTGATRGVGAALIRSACAHAEGRGVLRFEASVQSRHRALFRSVGWEDRGTAPSVGGCDHRLMRWPIDAVQRVTDGTKAMLAQVLSAFTDQPGGLGEAGFRGDDGVPVPGTDVIAACDAILPSMVERDPEWAGWCSVLVNINDLSAMGATPVGLLDAVGAPTRSHLTRIVRGIAAAADAWATPVLGGHTQVGVPSALSVTALGRTERPVRAGAGRPGDPLSLLADLGGGWRPGHHGRQWDSTSTRSADDLRRMTGLVAELRPAAAKDVSMAGIAGTAGMLAEASGTGVELDIAAVPRPSAATMRDWLTCFPGFAMLVADRAPMIPDRAPVSAAACGVLTSAPGVRLRWPDGETTVAVRSTVTGLGAA</sequence>
<dbReference type="InterPro" id="IPR006283">
    <property type="entry name" value="ThiL-like"/>
</dbReference>
<comment type="caution">
    <text evidence="2">The sequence shown here is derived from an EMBL/GenBank/DDBJ whole genome shotgun (WGS) entry which is preliminary data.</text>
</comment>
<feature type="domain" description="N-acetyltransferase" evidence="1">
    <location>
        <begin position="35"/>
        <end position="182"/>
    </location>
</feature>
<dbReference type="InterPro" id="IPR016188">
    <property type="entry name" value="PurM-like_N"/>
</dbReference>
<dbReference type="STRING" id="1223545.GS4_05_01850"/>
<dbReference type="GO" id="GO:0009228">
    <property type="term" value="P:thiamine biosynthetic process"/>
    <property type="evidence" value="ECO:0007669"/>
    <property type="project" value="InterPro"/>
</dbReference>
<dbReference type="eggNOG" id="COG2153">
    <property type="taxonomic scope" value="Bacteria"/>
</dbReference>
<evidence type="ECO:0000313" key="3">
    <source>
        <dbReference type="Proteomes" id="UP000011666"/>
    </source>
</evidence>
<dbReference type="EMBL" id="BANX01000005">
    <property type="protein sequence ID" value="GAC66973.1"/>
    <property type="molecule type" value="Genomic_DNA"/>
</dbReference>
<reference evidence="2 3" key="1">
    <citation type="submission" date="2013-01" db="EMBL/GenBank/DDBJ databases">
        <title>Whole genome shotgun sequence of Gordonia soli NBRC 108243.</title>
        <authorList>
            <person name="Isaki-Nakamura S."/>
            <person name="Hosoyama A."/>
            <person name="Tsuchikane K."/>
            <person name="Ando Y."/>
            <person name="Baba S."/>
            <person name="Ohji S."/>
            <person name="Hamada M."/>
            <person name="Tamura T."/>
            <person name="Yamazoe A."/>
            <person name="Yamazaki S."/>
            <person name="Fujita N."/>
        </authorList>
    </citation>
    <scope>NUCLEOTIDE SEQUENCE [LARGE SCALE GENOMIC DNA]</scope>
    <source>
        <strain evidence="2 3">NBRC 108243</strain>
    </source>
</reference>
<dbReference type="Gene3D" id="3.30.1330.10">
    <property type="entry name" value="PurM-like, N-terminal domain"/>
    <property type="match status" value="1"/>
</dbReference>
<dbReference type="InterPro" id="IPR036676">
    <property type="entry name" value="PurM-like_C_sf"/>
</dbReference>
<dbReference type="SUPFAM" id="SSF55326">
    <property type="entry name" value="PurM N-terminal domain-like"/>
    <property type="match status" value="1"/>
</dbReference>
<evidence type="ECO:0000259" key="1">
    <source>
        <dbReference type="PROSITE" id="PS51186"/>
    </source>
</evidence>
<keyword evidence="3" id="KW-1185">Reference proteome</keyword>
<dbReference type="NCBIfam" id="TIGR04050">
    <property type="entry name" value="MSMEG_0567_Cter"/>
    <property type="match status" value="1"/>
</dbReference>
<dbReference type="PANTHER" id="PTHR30270:SF0">
    <property type="entry name" value="THIAMINE-MONOPHOSPHATE KINASE"/>
    <property type="match status" value="1"/>
</dbReference>
<dbReference type="InterPro" id="IPR000182">
    <property type="entry name" value="GNAT_dom"/>
</dbReference>
<dbReference type="InterPro" id="IPR024035">
    <property type="entry name" value="MSMEG_0567_GNAT"/>
</dbReference>
<dbReference type="GO" id="GO:0009030">
    <property type="term" value="F:thiamine-phosphate kinase activity"/>
    <property type="evidence" value="ECO:0007669"/>
    <property type="project" value="InterPro"/>
</dbReference>
<dbReference type="NCBIfam" id="TIGR04045">
    <property type="entry name" value="MSMEG_0567_GNAT"/>
    <property type="match status" value="1"/>
</dbReference>
<dbReference type="Pfam" id="PF02769">
    <property type="entry name" value="AIRS_C"/>
    <property type="match status" value="1"/>
</dbReference>
<protein>
    <recommendedName>
        <fullName evidence="1">N-acetyltransferase domain-containing protein</fullName>
    </recommendedName>
</protein>
<accession>M0QEF6</accession>
<gene>
    <name evidence="2" type="ORF">GS4_05_01850</name>
</gene>
<dbReference type="Pfam" id="PF00586">
    <property type="entry name" value="AIRS"/>
    <property type="match status" value="1"/>
</dbReference>
<dbReference type="PROSITE" id="PS51186">
    <property type="entry name" value="GNAT"/>
    <property type="match status" value="1"/>
</dbReference>
<dbReference type="AlphaFoldDB" id="M0QEF6"/>